<evidence type="ECO:0000313" key="3">
    <source>
        <dbReference type="Proteomes" id="UP000004322"/>
    </source>
</evidence>
<dbReference type="AlphaFoldDB" id="G5JTS0"/>
<dbReference type="SUPFAM" id="SSF53756">
    <property type="entry name" value="UDP-Glycosyltransferase/glycogen phosphorylase"/>
    <property type="match status" value="1"/>
</dbReference>
<comment type="caution">
    <text evidence="2">The sequence shown here is derived from an EMBL/GenBank/DDBJ whole genome shotgun (WGS) entry which is preliminary data.</text>
</comment>
<dbReference type="eggNOG" id="COG0438">
    <property type="taxonomic scope" value="Bacteria"/>
</dbReference>
<dbReference type="OrthoDB" id="199095at2"/>
<gene>
    <name evidence="2" type="ORF">STRCR_1168</name>
</gene>
<dbReference type="CDD" id="cd03801">
    <property type="entry name" value="GT4_PimA-like"/>
    <property type="match status" value="1"/>
</dbReference>
<dbReference type="PANTHER" id="PTHR12526">
    <property type="entry name" value="GLYCOSYLTRANSFERASE"/>
    <property type="match status" value="1"/>
</dbReference>
<reference evidence="2" key="1">
    <citation type="submission" date="2011-07" db="EMBL/GenBank/DDBJ databases">
        <authorList>
            <person name="Stanhope M.J."/>
            <person name="Durkin A.S."/>
            <person name="Hostetler J."/>
            <person name="Kim M."/>
            <person name="Radune D."/>
            <person name="Singh I."/>
            <person name="Town C.D."/>
        </authorList>
    </citation>
    <scope>NUCLEOTIDE SEQUENCE [LARGE SCALE GENOMIC DNA]</scope>
    <source>
        <strain evidence="2">HS-6</strain>
    </source>
</reference>
<keyword evidence="3" id="KW-1185">Reference proteome</keyword>
<dbReference type="STRING" id="873449.STRCR_1168"/>
<dbReference type="Gene3D" id="3.40.50.2000">
    <property type="entry name" value="Glycogen Phosphorylase B"/>
    <property type="match status" value="2"/>
</dbReference>
<dbReference type="PANTHER" id="PTHR12526:SF630">
    <property type="entry name" value="GLYCOSYLTRANSFERASE"/>
    <property type="match status" value="1"/>
</dbReference>
<evidence type="ECO:0000313" key="2">
    <source>
        <dbReference type="EMBL" id="EHI73944.1"/>
    </source>
</evidence>
<dbReference type="InterPro" id="IPR001296">
    <property type="entry name" value="Glyco_trans_1"/>
</dbReference>
<sequence>MRVLFISPVGAFFSGAEVAAGNLMRYLQMQGHQVYNVIPDNGEHADDYYLKFMEDHHIELFQLKTNKWWWPEAYQLEETDLVSVFAYQHKNIFQIRQLINNKQIDLVISNTVNVFQGAMAAALESVAHYQIIHEFPIGQFNYYRKKIDLINRLSDKIFVVTGELYRELGKYFPEEKLFPFIPYSQLDEFPLKNVEKNRIVSIGGISQWKNQLELVQAYEKIAISEIELVFIGSWEPEYKEELDNYIFEKGLTNITFLGYQKSPFRLLTDKDILVLPSKIETFGLVYVESILSAVPAVVSDNLGHKTVSEYFGTRNEYPLGNVEALVEKINWLLENFDSEKRLALKLSHRAREVYTLEKTSQIFLDKMEGAHPESREAFKALNYFIGWDLALPLLESISNQKVTVYHSNEQPYYKKESYEIKTKDELVIEVGLADFIRIDLTEEAGFYDEAIMVDQVTGKVLEPVHSNAFRLGDRFLFLDRDPQLVYDTSMLHHHKLTFSYVKGEFSELTENVQEYIDDKLELARLSDIEAKYQNLEREYSSVVHSRRWTLTTKIINFFRRK</sequence>
<proteinExistence type="predicted"/>
<dbReference type="Proteomes" id="UP000004322">
    <property type="component" value="Unassembled WGS sequence"/>
</dbReference>
<name>G5JTS0_STRCG</name>
<accession>G5JTS0</accession>
<dbReference type="Pfam" id="PF00534">
    <property type="entry name" value="Glycos_transf_1"/>
    <property type="match status" value="1"/>
</dbReference>
<protein>
    <recommendedName>
        <fullName evidence="1">Glycosyl transferase family 1 domain-containing protein</fullName>
    </recommendedName>
</protein>
<dbReference type="RefSeq" id="WP_004226544.1">
    <property type="nucleotide sequence ID" value="NZ_AEUV02000002.1"/>
</dbReference>
<organism evidence="2 3">
    <name type="scientific">Streptococcus criceti HS-6</name>
    <dbReference type="NCBI Taxonomy" id="873449"/>
    <lineage>
        <taxon>Bacteria</taxon>
        <taxon>Bacillati</taxon>
        <taxon>Bacillota</taxon>
        <taxon>Bacilli</taxon>
        <taxon>Lactobacillales</taxon>
        <taxon>Streptococcaceae</taxon>
        <taxon>Streptococcus</taxon>
    </lineage>
</organism>
<feature type="domain" description="Glycosyl transferase family 1" evidence="1">
    <location>
        <begin position="190"/>
        <end position="342"/>
    </location>
</feature>
<dbReference type="GO" id="GO:0016757">
    <property type="term" value="F:glycosyltransferase activity"/>
    <property type="evidence" value="ECO:0007669"/>
    <property type="project" value="InterPro"/>
</dbReference>
<evidence type="ECO:0000259" key="1">
    <source>
        <dbReference type="Pfam" id="PF00534"/>
    </source>
</evidence>
<dbReference type="EMBL" id="AEUV02000002">
    <property type="protein sequence ID" value="EHI73944.1"/>
    <property type="molecule type" value="Genomic_DNA"/>
</dbReference>